<dbReference type="Proteomes" id="UP000216913">
    <property type="component" value="Unassembled WGS sequence"/>
</dbReference>
<accession>A0A261T2K7</accession>
<evidence type="ECO:0000256" key="5">
    <source>
        <dbReference type="ARBA" id="ARBA00022679"/>
    </source>
</evidence>
<dbReference type="PANTHER" id="PTHR13090:SF1">
    <property type="entry name" value="ARGININE-HYDROXYLASE NDUFAF5, MITOCHONDRIAL"/>
    <property type="match status" value="1"/>
</dbReference>
<dbReference type="EMBL" id="NEVP01000017">
    <property type="protein sequence ID" value="OZI42823.1"/>
    <property type="molecule type" value="Genomic_DNA"/>
</dbReference>
<dbReference type="UniPathway" id="UPA00078"/>
<comment type="similarity">
    <text evidence="8">Belongs to the methyltransferase superfamily.</text>
</comment>
<evidence type="ECO:0000256" key="6">
    <source>
        <dbReference type="ARBA" id="ARBA00022691"/>
    </source>
</evidence>
<dbReference type="InterPro" id="IPR029063">
    <property type="entry name" value="SAM-dependent_MTases_sf"/>
</dbReference>
<organism evidence="10 11">
    <name type="scientific">Bordetella genomosp. 5</name>
    <dbReference type="NCBI Taxonomy" id="1395608"/>
    <lineage>
        <taxon>Bacteria</taxon>
        <taxon>Pseudomonadati</taxon>
        <taxon>Pseudomonadota</taxon>
        <taxon>Betaproteobacteria</taxon>
        <taxon>Burkholderiales</taxon>
        <taxon>Alcaligenaceae</taxon>
        <taxon>Bordetella</taxon>
    </lineage>
</organism>
<evidence type="ECO:0000256" key="8">
    <source>
        <dbReference type="HAMAP-Rule" id="MF_00835"/>
    </source>
</evidence>
<dbReference type="GO" id="GO:0102130">
    <property type="term" value="F:malonyl-CoA methyltransferase activity"/>
    <property type="evidence" value="ECO:0007669"/>
    <property type="project" value="UniProtKB-EC"/>
</dbReference>
<gene>
    <name evidence="8" type="primary">bioC</name>
    <name evidence="10" type="ORF">CAL25_23865</name>
</gene>
<proteinExistence type="inferred from homology"/>
<dbReference type="OrthoDB" id="9760689at2"/>
<dbReference type="GO" id="GO:0009102">
    <property type="term" value="P:biotin biosynthetic process"/>
    <property type="evidence" value="ECO:0007669"/>
    <property type="project" value="UniProtKB-UniRule"/>
</dbReference>
<dbReference type="InterPro" id="IPR013216">
    <property type="entry name" value="Methyltransf_11"/>
</dbReference>
<comment type="pathway">
    <text evidence="2 8">Cofactor biosynthesis; biotin biosynthesis.</text>
</comment>
<evidence type="ECO:0000256" key="7">
    <source>
        <dbReference type="ARBA" id="ARBA00022756"/>
    </source>
</evidence>
<dbReference type="GO" id="GO:0032259">
    <property type="term" value="P:methylation"/>
    <property type="evidence" value="ECO:0007669"/>
    <property type="project" value="UniProtKB-KW"/>
</dbReference>
<keyword evidence="4 8" id="KW-0489">Methyltransferase</keyword>
<name>A0A261T2K7_9BORD</name>
<comment type="caution">
    <text evidence="10">The sequence shown here is derived from an EMBL/GenBank/DDBJ whole genome shotgun (WGS) entry which is preliminary data.</text>
</comment>
<keyword evidence="6 8" id="KW-0949">S-adenosyl-L-methionine</keyword>
<comment type="catalytic activity">
    <reaction evidence="1 8">
        <text>malonyl-[ACP] + S-adenosyl-L-methionine = malonyl-[ACP] methyl ester + S-adenosyl-L-homocysteine</text>
        <dbReference type="Rhea" id="RHEA:17105"/>
        <dbReference type="Rhea" id="RHEA-COMP:9623"/>
        <dbReference type="Rhea" id="RHEA-COMP:9954"/>
        <dbReference type="ChEBI" id="CHEBI:57856"/>
        <dbReference type="ChEBI" id="CHEBI:59789"/>
        <dbReference type="ChEBI" id="CHEBI:78449"/>
        <dbReference type="ChEBI" id="CHEBI:78845"/>
        <dbReference type="EC" id="2.1.1.197"/>
    </reaction>
</comment>
<dbReference type="Pfam" id="PF08241">
    <property type="entry name" value="Methyltransf_11"/>
    <property type="match status" value="1"/>
</dbReference>
<comment type="function">
    <text evidence="8">Converts the free carboxyl group of a malonyl-thioester to its methyl ester by transfer of a methyl group from S-adenosyl-L-methionine (SAM). It allows to synthesize pimeloyl-ACP via the fatty acid synthetic pathway.</text>
</comment>
<evidence type="ECO:0000313" key="10">
    <source>
        <dbReference type="EMBL" id="OZI42823.1"/>
    </source>
</evidence>
<evidence type="ECO:0000256" key="2">
    <source>
        <dbReference type="ARBA" id="ARBA00004746"/>
    </source>
</evidence>
<dbReference type="InterPro" id="IPR050602">
    <property type="entry name" value="Malonyl-ACP_OMT"/>
</dbReference>
<dbReference type="InterPro" id="IPR011814">
    <property type="entry name" value="BioC"/>
</dbReference>
<feature type="domain" description="Methyltransferase type 11" evidence="9">
    <location>
        <begin position="57"/>
        <end position="162"/>
    </location>
</feature>
<dbReference type="HAMAP" id="MF_00835">
    <property type="entry name" value="BioC"/>
    <property type="match status" value="1"/>
</dbReference>
<dbReference type="RefSeq" id="WP_094804761.1">
    <property type="nucleotide sequence ID" value="NZ_NEVP01000017.1"/>
</dbReference>
<dbReference type="Gene3D" id="3.40.50.150">
    <property type="entry name" value="Vaccinia Virus protein VP39"/>
    <property type="match status" value="1"/>
</dbReference>
<reference evidence="10 11" key="1">
    <citation type="submission" date="2017-05" db="EMBL/GenBank/DDBJ databases">
        <title>Complete and WGS of Bordetella genogroups.</title>
        <authorList>
            <person name="Spilker T."/>
            <person name="LiPuma J."/>
        </authorList>
    </citation>
    <scope>NUCLEOTIDE SEQUENCE [LARGE SCALE GENOMIC DNA]</scope>
    <source>
        <strain evidence="10 11">AU10456</strain>
    </source>
</reference>
<dbReference type="GO" id="GO:0010340">
    <property type="term" value="F:carboxyl-O-methyltransferase activity"/>
    <property type="evidence" value="ECO:0007669"/>
    <property type="project" value="UniProtKB-UniRule"/>
</dbReference>
<dbReference type="GO" id="GO:0008757">
    <property type="term" value="F:S-adenosylmethionine-dependent methyltransferase activity"/>
    <property type="evidence" value="ECO:0007669"/>
    <property type="project" value="InterPro"/>
</dbReference>
<dbReference type="SUPFAM" id="SSF53335">
    <property type="entry name" value="S-adenosyl-L-methionine-dependent methyltransferases"/>
    <property type="match status" value="1"/>
</dbReference>
<dbReference type="EC" id="2.1.1.197" evidence="3 8"/>
<dbReference type="AlphaFoldDB" id="A0A261T2K7"/>
<keyword evidence="7 8" id="KW-0093">Biotin biosynthesis</keyword>
<dbReference type="PANTHER" id="PTHR13090">
    <property type="entry name" value="ARGININE-HYDROXYLASE NDUFAF5, MITOCHONDRIAL"/>
    <property type="match status" value="1"/>
</dbReference>
<evidence type="ECO:0000313" key="11">
    <source>
        <dbReference type="Proteomes" id="UP000216913"/>
    </source>
</evidence>
<sequence length="314" mass="34019">MSQPQSTLPTLPLVPADVVRQFARRGDLADAQFLYGEVARRMMDRLRYIRLAPTALLDAGCGAGANLPLLRERYPEVGYTGLDACAPLLAIARDRHMPAGLGNLLGRLTGRGKPATRFVQADLAQTGLDPESLDLVWSNLALHWHPEPHAVLAEWRRILKVGAPAMFSCLGPGTLRELRDALADAGLHTATPAFVDMHDFGDLLVENGFSDPVMDQETLTLTYATPERLLDDVRALGGNPARGRRAGLVGREWRDRLCAALEARRGPEGRISLTIEVAYGHAWRAATRRAASNETLLSVSAIGGRRGDGGGRTP</sequence>
<evidence type="ECO:0000256" key="4">
    <source>
        <dbReference type="ARBA" id="ARBA00022603"/>
    </source>
</evidence>
<evidence type="ECO:0000259" key="9">
    <source>
        <dbReference type="Pfam" id="PF08241"/>
    </source>
</evidence>
<dbReference type="CDD" id="cd02440">
    <property type="entry name" value="AdoMet_MTases"/>
    <property type="match status" value="1"/>
</dbReference>
<evidence type="ECO:0000256" key="3">
    <source>
        <dbReference type="ARBA" id="ARBA00012327"/>
    </source>
</evidence>
<keyword evidence="5 8" id="KW-0808">Transferase</keyword>
<evidence type="ECO:0000256" key="1">
    <source>
        <dbReference type="ARBA" id="ARBA00000852"/>
    </source>
</evidence>
<keyword evidence="11" id="KW-1185">Reference proteome</keyword>
<protein>
    <recommendedName>
        <fullName evidence="3 8">Malonyl-[acyl-carrier protein] O-methyltransferase</fullName>
        <shortName evidence="8">Malonyl-ACP O-methyltransferase</shortName>
        <ecNumber evidence="3 8">2.1.1.197</ecNumber>
    </recommendedName>
    <alternativeName>
        <fullName evidence="8">Biotin synthesis protein BioC</fullName>
    </alternativeName>
</protein>